<accession>A0A2M3ZRS6</accession>
<organism evidence="2">
    <name type="scientific">Anopheles braziliensis</name>
    <dbReference type="NCBI Taxonomy" id="58242"/>
    <lineage>
        <taxon>Eukaryota</taxon>
        <taxon>Metazoa</taxon>
        <taxon>Ecdysozoa</taxon>
        <taxon>Arthropoda</taxon>
        <taxon>Hexapoda</taxon>
        <taxon>Insecta</taxon>
        <taxon>Pterygota</taxon>
        <taxon>Neoptera</taxon>
        <taxon>Endopterygota</taxon>
        <taxon>Diptera</taxon>
        <taxon>Nematocera</taxon>
        <taxon>Culicoidea</taxon>
        <taxon>Culicidae</taxon>
        <taxon>Anophelinae</taxon>
        <taxon>Anopheles</taxon>
    </lineage>
</organism>
<dbReference type="AlphaFoldDB" id="A0A2M3ZRS6"/>
<protein>
    <submittedName>
        <fullName evidence="2">Putative secreted peptide</fullName>
    </submittedName>
</protein>
<dbReference type="EMBL" id="GGFM01010441">
    <property type="protein sequence ID" value="MBW31192.1"/>
    <property type="molecule type" value="Transcribed_RNA"/>
</dbReference>
<reference evidence="2" key="1">
    <citation type="submission" date="2018-01" db="EMBL/GenBank/DDBJ databases">
        <title>An insight into the sialome of Amazonian anophelines.</title>
        <authorList>
            <person name="Ribeiro J.M."/>
            <person name="Scarpassa V."/>
            <person name="Calvo E."/>
        </authorList>
    </citation>
    <scope>NUCLEOTIDE SEQUENCE</scope>
    <source>
        <tissue evidence="2">Salivary glands</tissue>
    </source>
</reference>
<feature type="signal peptide" evidence="1">
    <location>
        <begin position="1"/>
        <end position="23"/>
    </location>
</feature>
<proteinExistence type="predicted"/>
<sequence length="127" mass="14435">MSGCAARCFFVLISGLDCDLLLSAVIVELSDRSNGKSCRTGSQAPGSWASQRERKIENECEMIVKRTVYVKLCYYVPKRNGVYVVSYVTKSGHYLPRHCCLCCRQKRAAIVWREWRTCKPCCEKNPA</sequence>
<name>A0A2M3ZRS6_9DIPT</name>
<evidence type="ECO:0000313" key="2">
    <source>
        <dbReference type="EMBL" id="MBW31192.1"/>
    </source>
</evidence>
<feature type="chain" id="PRO_5014979747" evidence="1">
    <location>
        <begin position="24"/>
        <end position="127"/>
    </location>
</feature>
<evidence type="ECO:0000256" key="1">
    <source>
        <dbReference type="SAM" id="SignalP"/>
    </source>
</evidence>
<keyword evidence="1" id="KW-0732">Signal</keyword>